<protein>
    <submittedName>
        <fullName evidence="2">Uncharacterized protein</fullName>
    </submittedName>
</protein>
<feature type="compositionally biased region" description="Polar residues" evidence="1">
    <location>
        <begin position="373"/>
        <end position="384"/>
    </location>
</feature>
<comment type="caution">
    <text evidence="2">The sequence shown here is derived from an EMBL/GenBank/DDBJ whole genome shotgun (WGS) entry which is preliminary data.</text>
</comment>
<dbReference type="GeneID" id="28845706"/>
<feature type="region of interest" description="Disordered" evidence="1">
    <location>
        <begin position="36"/>
        <end position="56"/>
    </location>
</feature>
<proteinExistence type="predicted"/>
<dbReference type="Proteomes" id="UP000078397">
    <property type="component" value="Unassembled WGS sequence"/>
</dbReference>
<feature type="region of interest" description="Disordered" evidence="1">
    <location>
        <begin position="578"/>
        <end position="604"/>
    </location>
</feature>
<evidence type="ECO:0000313" key="3">
    <source>
        <dbReference type="Proteomes" id="UP000078397"/>
    </source>
</evidence>
<reference evidence="2 3" key="1">
    <citation type="journal article" date="2016" name="PLoS Pathog.">
        <title>Biosynthesis of antibiotic leucinostatins in bio-control fungus Purpureocillium lilacinum and their inhibition on phytophthora revealed by genome mining.</title>
        <authorList>
            <person name="Wang G."/>
            <person name="Liu Z."/>
            <person name="Lin R."/>
            <person name="Li E."/>
            <person name="Mao Z."/>
            <person name="Ling J."/>
            <person name="Yang Y."/>
            <person name="Yin W.B."/>
            <person name="Xie B."/>
        </authorList>
    </citation>
    <scope>NUCLEOTIDE SEQUENCE [LARGE SCALE GENOMIC DNA]</scope>
    <source>
        <strain evidence="2">170</strain>
    </source>
</reference>
<feature type="compositionally biased region" description="Polar residues" evidence="1">
    <location>
        <begin position="1"/>
        <end position="19"/>
    </location>
</feature>
<feature type="compositionally biased region" description="Polar residues" evidence="1">
    <location>
        <begin position="578"/>
        <end position="603"/>
    </location>
</feature>
<feature type="compositionally biased region" description="Polar residues" evidence="1">
    <location>
        <begin position="886"/>
        <end position="914"/>
    </location>
</feature>
<evidence type="ECO:0000313" key="2">
    <source>
        <dbReference type="EMBL" id="OAQ60941.1"/>
    </source>
</evidence>
<feature type="region of interest" description="Disordered" evidence="1">
    <location>
        <begin position="1"/>
        <end position="24"/>
    </location>
</feature>
<accession>A0A179F6H9</accession>
<dbReference type="KEGG" id="pchm:VFPPC_01980"/>
<feature type="region of interest" description="Disordered" evidence="1">
    <location>
        <begin position="373"/>
        <end position="405"/>
    </location>
</feature>
<name>A0A179F6H9_METCM</name>
<dbReference type="AlphaFoldDB" id="A0A179F6H9"/>
<dbReference type="OrthoDB" id="4939479at2759"/>
<evidence type="ECO:0000256" key="1">
    <source>
        <dbReference type="SAM" id="MobiDB-lite"/>
    </source>
</evidence>
<feature type="region of interest" description="Disordered" evidence="1">
    <location>
        <begin position="886"/>
        <end position="921"/>
    </location>
</feature>
<sequence>MPQSSSNQKPTSPSATPISSDRAITEGLWMKGNIKLDHKESPFGENTSTSSLDGQSIPSAEQSATVACDIAGNDHVSIIHCTDYFPDDPDKAREFATSTGIPGIQVYPVSVFSHASDSQVINAVDASQNSDESRAKMETQISSGGAADAEIESQSTVRTGRLTAVSDANAVTDQMEFWDTTKDKPASSGFCNWKEGNVLGSAIEGTKSPSSDGVSRAKAEQQTGEQSKMRQGGVGSTKELEKVLTGSVPKTQNLGPGDTKTHAHSVNASNNPEVLGRGEIAQYFNSSNFPVEWGTEEGIDINSLLGDINEDKVNQPEDVLDRDHLSAAKTVLPSHTWHVDTDFLLEDGVTKMSEDDRRRLYIQGRREVKSSSAYTNLASVSGSDNRSRLLETEPKGGNGARQQPRMAGNTITVTTSIEQVITPNTGVVENSKLQAEIKAIPPSNAGNTHTVSCLTPMSTTSGDNRAASTQSKTQIGVAQLRPLPMNADGPDKMELPEPYPLFNADRDDLPQDNTNPTVRGSEALPGSCNIGQLSIHELDTSLSDLFDQTKDYGGTDANDCLPPISEFVSEHGTEETMAKNNTQPETGSSSSVTVKDSGFSTPPLSAVGAPVPKICTPSSAKTDVQVELAVEDNAEKWDSDADFSLDDGTREITNEDRITLGLYDGWPGKLSDVNTGLPPIEQTVRLFASDGPSEVDTGRMTAEHNPPVSIGPLRSIVANVSSLKDMELDQPCKLFDPPEPEPIPQEEAASDMIDASEHSSAQLSAISFHAANSGSGTHQVVDSAHLTGVSEMNDIASPMQDTTKDMPAGFGLRKWTGDDSVEQDIKYAKLVSSGSKRPESSFASRDVSIMPWTACYTDNADKAREIEASTGFPGIRVYPVDVFSRTTSNPQVSNEVDASQNSDNSRTEMETQVSPRRPSNE</sequence>
<organism evidence="2 3">
    <name type="scientific">Pochonia chlamydosporia 170</name>
    <dbReference type="NCBI Taxonomy" id="1380566"/>
    <lineage>
        <taxon>Eukaryota</taxon>
        <taxon>Fungi</taxon>
        <taxon>Dikarya</taxon>
        <taxon>Ascomycota</taxon>
        <taxon>Pezizomycotina</taxon>
        <taxon>Sordariomycetes</taxon>
        <taxon>Hypocreomycetidae</taxon>
        <taxon>Hypocreales</taxon>
        <taxon>Clavicipitaceae</taxon>
        <taxon>Pochonia</taxon>
    </lineage>
</organism>
<dbReference type="RefSeq" id="XP_018138750.1">
    <property type="nucleotide sequence ID" value="XM_018281712.1"/>
</dbReference>
<dbReference type="EMBL" id="LSBJ02000001">
    <property type="protein sequence ID" value="OAQ60941.1"/>
    <property type="molecule type" value="Genomic_DNA"/>
</dbReference>
<dbReference type="STRING" id="1380566.A0A179F6H9"/>
<feature type="compositionally biased region" description="Polar residues" evidence="1">
    <location>
        <begin position="44"/>
        <end position="56"/>
    </location>
</feature>
<keyword evidence="3" id="KW-1185">Reference proteome</keyword>
<feature type="region of interest" description="Disordered" evidence="1">
    <location>
        <begin position="201"/>
        <end position="272"/>
    </location>
</feature>
<gene>
    <name evidence="2" type="ORF">VFPPC_01980</name>
</gene>
<feature type="compositionally biased region" description="Basic and acidic residues" evidence="1">
    <location>
        <begin position="385"/>
        <end position="394"/>
    </location>
</feature>